<proteinExistence type="predicted"/>
<name>A0A7S0CIZ2_9STRA</name>
<keyword evidence="2" id="KW-0732">Signal</keyword>
<dbReference type="AlphaFoldDB" id="A0A7S0CIZ2"/>
<reference evidence="3" key="1">
    <citation type="submission" date="2021-01" db="EMBL/GenBank/DDBJ databases">
        <authorList>
            <person name="Corre E."/>
            <person name="Pelletier E."/>
            <person name="Niang G."/>
            <person name="Scheremetjew M."/>
            <person name="Finn R."/>
            <person name="Kale V."/>
            <person name="Holt S."/>
            <person name="Cochrane G."/>
            <person name="Meng A."/>
            <person name="Brown T."/>
            <person name="Cohen L."/>
        </authorList>
    </citation>
    <scope>NUCLEOTIDE SEQUENCE</scope>
    <source>
        <strain evidence="3">CCAP1064/1</strain>
    </source>
</reference>
<feature type="chain" id="PRO_5031025787" evidence="2">
    <location>
        <begin position="30"/>
        <end position="137"/>
    </location>
</feature>
<evidence type="ECO:0000256" key="2">
    <source>
        <dbReference type="SAM" id="SignalP"/>
    </source>
</evidence>
<dbReference type="EMBL" id="HBEL01044625">
    <property type="protein sequence ID" value="CAD8424613.1"/>
    <property type="molecule type" value="Transcribed_RNA"/>
</dbReference>
<feature type="signal peptide" evidence="2">
    <location>
        <begin position="1"/>
        <end position="29"/>
    </location>
</feature>
<evidence type="ECO:0000256" key="1">
    <source>
        <dbReference type="SAM" id="MobiDB-lite"/>
    </source>
</evidence>
<evidence type="ECO:0000313" key="3">
    <source>
        <dbReference type="EMBL" id="CAD8424613.1"/>
    </source>
</evidence>
<feature type="region of interest" description="Disordered" evidence="1">
    <location>
        <begin position="107"/>
        <end position="137"/>
    </location>
</feature>
<accession>A0A7S0CIZ2</accession>
<organism evidence="3">
    <name type="scientific">Proboscia inermis</name>
    <dbReference type="NCBI Taxonomy" id="420281"/>
    <lineage>
        <taxon>Eukaryota</taxon>
        <taxon>Sar</taxon>
        <taxon>Stramenopiles</taxon>
        <taxon>Ochrophyta</taxon>
        <taxon>Bacillariophyta</taxon>
        <taxon>Coscinodiscophyceae</taxon>
        <taxon>Rhizosoleniophycidae</taxon>
        <taxon>Rhizosoleniales</taxon>
        <taxon>Rhizosoleniaceae</taxon>
        <taxon>Proboscia</taxon>
    </lineage>
</organism>
<gene>
    <name evidence="3" type="ORF">PINE0816_LOCUS20773</name>
</gene>
<sequence>MFNNNRYSCSTLFLFFGSVIVLLTSSLSSQGNVVTAFASTLNQESNQQRRLQIPTTPSASMRMEKSEPSSPAGFTFFSGRTNPLFQDENNIHKDRICYCCVQRRKGPGETMSSSSTLPMPPARSGMVGSMKNRNLML</sequence>
<protein>
    <submittedName>
        <fullName evidence="3">Uncharacterized protein</fullName>
    </submittedName>
</protein>